<name>A0AA51YN51_9EURY</name>
<dbReference type="AlphaFoldDB" id="A0AA51YN51"/>
<dbReference type="Proteomes" id="UP001182908">
    <property type="component" value="Chromosome"/>
</dbReference>
<dbReference type="InterPro" id="IPR003729">
    <property type="entry name" value="Bi_nuclease_dom"/>
</dbReference>
<dbReference type="InterPro" id="IPR036104">
    <property type="entry name" value="BFN_sf"/>
</dbReference>
<gene>
    <name evidence="2" type="ORF">RE474_06085</name>
</gene>
<evidence type="ECO:0000259" key="1">
    <source>
        <dbReference type="PROSITE" id="PS51658"/>
    </source>
</evidence>
<dbReference type="PANTHER" id="PTHR15160:SF1">
    <property type="entry name" value="VON HIPPEL-LINDAU DISEASE TUMOR SUPPRESSOR"/>
    <property type="match status" value="1"/>
</dbReference>
<sequence>MRKGKAVVNNMDTGSDIKEVTVKGVYMINIFGRAVPAVMLEDKEGMIMPIHIGQSEALSISSVMKNETMPRPMTHDLIVSILSRLEAEVERILIDEKKDNIYYARMTLKKDGNSMEFDARPSDCIAIALRNNAPILISEDVFNEDAISKENFTGSKAITGFA</sequence>
<dbReference type="SUPFAM" id="SSF103256">
    <property type="entry name" value="Hypothetical protein TM0160"/>
    <property type="match status" value="1"/>
</dbReference>
<proteinExistence type="predicted"/>
<keyword evidence="3" id="KW-1185">Reference proteome</keyword>
<dbReference type="EMBL" id="CP133592">
    <property type="protein sequence ID" value="WMW26278.1"/>
    <property type="molecule type" value="Genomic_DNA"/>
</dbReference>
<dbReference type="Gene3D" id="3.10.690.10">
    <property type="entry name" value="Bifunctional nuclease domain"/>
    <property type="match status" value="1"/>
</dbReference>
<feature type="domain" description="BFN" evidence="1">
    <location>
        <begin position="17"/>
        <end position="149"/>
    </location>
</feature>
<dbReference type="RefSeq" id="WP_309312074.1">
    <property type="nucleotide sequence ID" value="NZ_CP133592.1"/>
</dbReference>
<dbReference type="GeneID" id="84232268"/>
<dbReference type="PANTHER" id="PTHR15160">
    <property type="entry name" value="VON HIPPEL-LINDAU PROTEIN"/>
    <property type="match status" value="1"/>
</dbReference>
<organism evidence="2 3">
    <name type="scientific">Methanolobus sediminis</name>
    <dbReference type="NCBI Taxonomy" id="3072978"/>
    <lineage>
        <taxon>Archaea</taxon>
        <taxon>Methanobacteriati</taxon>
        <taxon>Methanobacteriota</taxon>
        <taxon>Stenosarchaea group</taxon>
        <taxon>Methanomicrobia</taxon>
        <taxon>Methanosarcinales</taxon>
        <taxon>Methanosarcinaceae</taxon>
        <taxon>Methanolobus</taxon>
    </lineage>
</organism>
<dbReference type="GO" id="GO:0004518">
    <property type="term" value="F:nuclease activity"/>
    <property type="evidence" value="ECO:0007669"/>
    <property type="project" value="InterPro"/>
</dbReference>
<dbReference type="KEGG" id="mseb:RE474_06085"/>
<reference evidence="2 3" key="1">
    <citation type="submission" date="2023-08" db="EMBL/GenBank/DDBJ databases">
        <title>Methanolobus mangrovi sp. nov. and Methanolobus sediminis sp. nov, two novel methylotrophic methanogens isolated from mangrove sediments in China.</title>
        <authorList>
            <person name="Zhou J."/>
        </authorList>
    </citation>
    <scope>NUCLEOTIDE SEQUENCE [LARGE SCALE GENOMIC DNA]</scope>
    <source>
        <strain evidence="2 3">FTZ6</strain>
    </source>
</reference>
<evidence type="ECO:0000313" key="3">
    <source>
        <dbReference type="Proteomes" id="UP001182908"/>
    </source>
</evidence>
<evidence type="ECO:0000313" key="2">
    <source>
        <dbReference type="EMBL" id="WMW26278.1"/>
    </source>
</evidence>
<dbReference type="PROSITE" id="PS51658">
    <property type="entry name" value="BFN"/>
    <property type="match status" value="1"/>
</dbReference>
<accession>A0AA51YN51</accession>
<protein>
    <submittedName>
        <fullName evidence="2">Bifunctional nuclease family protein</fullName>
    </submittedName>
</protein>
<dbReference type="Pfam" id="PF02577">
    <property type="entry name" value="BFN_dom"/>
    <property type="match status" value="1"/>
</dbReference>